<dbReference type="RefSeq" id="WP_050378782.1">
    <property type="nucleotide sequence ID" value="NZ_LGSS01000023.1"/>
</dbReference>
<dbReference type="InterPro" id="IPR003787">
    <property type="entry name" value="Sulphur_relay_DsrE/F-like"/>
</dbReference>
<dbReference type="SUPFAM" id="SSF75169">
    <property type="entry name" value="DsrEFH-like"/>
    <property type="match status" value="1"/>
</dbReference>
<proteinExistence type="inferred from homology"/>
<dbReference type="EMBL" id="LGSS01000023">
    <property type="protein sequence ID" value="KNF07131.1"/>
    <property type="molecule type" value="Genomic_DNA"/>
</dbReference>
<dbReference type="PATRIC" id="fig|1503.3.peg.1385"/>
<dbReference type="CDD" id="cd03421">
    <property type="entry name" value="SirA_like_N"/>
    <property type="match status" value="1"/>
</dbReference>
<dbReference type="InterPro" id="IPR036868">
    <property type="entry name" value="TusA-like_sf"/>
</dbReference>
<protein>
    <submittedName>
        <fullName evidence="3">Selenium metabolism protein YedF</fullName>
    </submittedName>
</protein>
<evidence type="ECO:0000313" key="3">
    <source>
        <dbReference type="EMBL" id="KNF07131.1"/>
    </source>
</evidence>
<dbReference type="InterPro" id="IPR027396">
    <property type="entry name" value="DsrEFH-like"/>
</dbReference>
<organism evidence="3 4">
    <name type="scientific">Gottschalkia purinilytica</name>
    <name type="common">Clostridium purinilyticum</name>
    <dbReference type="NCBI Taxonomy" id="1503"/>
    <lineage>
        <taxon>Bacteria</taxon>
        <taxon>Bacillati</taxon>
        <taxon>Bacillota</taxon>
        <taxon>Tissierellia</taxon>
        <taxon>Tissierellales</taxon>
        <taxon>Gottschalkiaceae</taxon>
        <taxon>Gottschalkia</taxon>
    </lineage>
</organism>
<comment type="caution">
    <text evidence="3">The sequence shown here is derived from an EMBL/GenBank/DDBJ whole genome shotgun (WGS) entry which is preliminary data.</text>
</comment>
<name>A0A0L0W6L1_GOTPU</name>
<sequence length="201" mass="22404">MRKEIDARKQDCPRPVIMTKKVLDELSEGLVTTIVDNEIAKENVSKLAQSLGLNYEVEEKDNDFHIHIKKGSNDISIKSENEIPNIEIGNKNTVILFGKDKIGHGNDELGKVLIKGFIYTLTEVDELPSTLLFLNAGVKLTTEGSEVIEDLKKLEEKGVEILSCGTCLDYYSLKEQLLVGGVTNMYTIVEKMKESSNTITL</sequence>
<dbReference type="InterPro" id="IPR019870">
    <property type="entry name" value="Se_metab_YedF"/>
</dbReference>
<keyword evidence="4" id="KW-1185">Reference proteome</keyword>
<evidence type="ECO:0000259" key="2">
    <source>
        <dbReference type="Pfam" id="PF01206"/>
    </source>
</evidence>
<dbReference type="Gene3D" id="3.30.110.40">
    <property type="entry name" value="TusA-like domain"/>
    <property type="match status" value="1"/>
</dbReference>
<dbReference type="PANTHER" id="PTHR33279">
    <property type="entry name" value="SULFUR CARRIER PROTEIN YEDF-RELATED"/>
    <property type="match status" value="1"/>
</dbReference>
<evidence type="ECO:0000256" key="1">
    <source>
        <dbReference type="ARBA" id="ARBA00008984"/>
    </source>
</evidence>
<dbReference type="OrthoDB" id="9801500at2"/>
<dbReference type="Pfam" id="PF02635">
    <property type="entry name" value="DsrE"/>
    <property type="match status" value="1"/>
</dbReference>
<dbReference type="Proteomes" id="UP000037267">
    <property type="component" value="Unassembled WGS sequence"/>
</dbReference>
<dbReference type="AlphaFoldDB" id="A0A0L0W6L1"/>
<dbReference type="InterPro" id="IPR001455">
    <property type="entry name" value="TusA-like"/>
</dbReference>
<reference evidence="4" key="1">
    <citation type="submission" date="2015-07" db="EMBL/GenBank/DDBJ databases">
        <title>Draft genome sequence of the purine-degrading Gottschalkia purinilyticum DSM 1384 (formerly Clostridium purinilyticum).</title>
        <authorList>
            <person name="Poehlein A."/>
            <person name="Schiel-Bengelsdorf B."/>
            <person name="Bengelsdorf F.R."/>
            <person name="Daniel R."/>
            <person name="Duerre P."/>
        </authorList>
    </citation>
    <scope>NUCLEOTIDE SEQUENCE [LARGE SCALE GENOMIC DNA]</scope>
    <source>
        <strain evidence="4">DSM 1384</strain>
    </source>
</reference>
<dbReference type="NCBIfam" id="TIGR03527">
    <property type="entry name" value="selenium_YedF"/>
    <property type="match status" value="1"/>
</dbReference>
<evidence type="ECO:0000313" key="4">
    <source>
        <dbReference type="Proteomes" id="UP000037267"/>
    </source>
</evidence>
<dbReference type="STRING" id="1503.CLPU_23c00140"/>
<feature type="domain" description="UPF0033" evidence="2">
    <location>
        <begin position="3"/>
        <end position="70"/>
    </location>
</feature>
<accession>A0A0L0W6L1</accession>
<dbReference type="SUPFAM" id="SSF64307">
    <property type="entry name" value="SirA-like"/>
    <property type="match status" value="1"/>
</dbReference>
<dbReference type="Pfam" id="PF01206">
    <property type="entry name" value="TusA"/>
    <property type="match status" value="1"/>
</dbReference>
<dbReference type="PANTHER" id="PTHR33279:SF6">
    <property type="entry name" value="SULFUR CARRIER PROTEIN YEDF-RELATED"/>
    <property type="match status" value="1"/>
</dbReference>
<comment type="similarity">
    <text evidence="1">Belongs to the sulfur carrier protein TusA family.</text>
</comment>
<gene>
    <name evidence="3" type="primary">yedF</name>
    <name evidence="3" type="ORF">CLPU_23c00140</name>
</gene>